<dbReference type="AlphaFoldDB" id="A0A4R4Y5P1"/>
<keyword evidence="2" id="KW-1185">Reference proteome</keyword>
<dbReference type="Proteomes" id="UP000294947">
    <property type="component" value="Unassembled WGS sequence"/>
</dbReference>
<gene>
    <name evidence="1" type="ORF">E1288_36665</name>
</gene>
<dbReference type="Gene3D" id="1.20.910.10">
    <property type="entry name" value="Heme oxygenase-like"/>
    <property type="match status" value="1"/>
</dbReference>
<evidence type="ECO:0000313" key="1">
    <source>
        <dbReference type="EMBL" id="TDD39615.1"/>
    </source>
</evidence>
<evidence type="ECO:0000313" key="2">
    <source>
        <dbReference type="Proteomes" id="UP000294947"/>
    </source>
</evidence>
<organism evidence="1 2">
    <name type="scientific">Saccharopolyspora elongata</name>
    <dbReference type="NCBI Taxonomy" id="2530387"/>
    <lineage>
        <taxon>Bacteria</taxon>
        <taxon>Bacillati</taxon>
        <taxon>Actinomycetota</taxon>
        <taxon>Actinomycetes</taxon>
        <taxon>Pseudonocardiales</taxon>
        <taxon>Pseudonocardiaceae</taxon>
        <taxon>Saccharopolyspora</taxon>
    </lineage>
</organism>
<dbReference type="InterPro" id="IPR016084">
    <property type="entry name" value="Haem_Oase-like_multi-hlx"/>
</dbReference>
<protein>
    <submittedName>
        <fullName evidence="1">Uncharacterized protein</fullName>
    </submittedName>
</protein>
<sequence length="230" mass="26328">MVDVRNVRGGSGLDPIRAELDELLDSVQVATAQATEAFFASYDEDPDPARLALWLIPRCWREIDYVYLLNEEIRRYGMQFERRHITLLAKQSFQEAEHYDMVGKAIESLGGEVPTTVPAEAEPWSRFLWECLDRHPLSAVAAWNLSETSASGSFEPTFRGAERHGLDEVTRIYKQIEKDEKFHVGLGLQMMATYVHTDEDRDEILRAMRGMRDIAWRTFSPESVAASRDT</sequence>
<accession>A0A4R4Y5P1</accession>
<dbReference type="EMBL" id="SMKW01000075">
    <property type="protein sequence ID" value="TDD39615.1"/>
    <property type="molecule type" value="Genomic_DNA"/>
</dbReference>
<comment type="caution">
    <text evidence="1">The sequence shown here is derived from an EMBL/GenBank/DDBJ whole genome shotgun (WGS) entry which is preliminary data.</text>
</comment>
<dbReference type="SUPFAM" id="SSF47240">
    <property type="entry name" value="Ferritin-like"/>
    <property type="match status" value="1"/>
</dbReference>
<name>A0A4R4Y5P1_9PSEU</name>
<proteinExistence type="predicted"/>
<dbReference type="OrthoDB" id="8110861at2"/>
<reference evidence="1 2" key="1">
    <citation type="submission" date="2019-03" db="EMBL/GenBank/DDBJ databases">
        <title>Draft genome sequences of novel Actinobacteria.</title>
        <authorList>
            <person name="Sahin N."/>
            <person name="Ay H."/>
            <person name="Saygin H."/>
        </authorList>
    </citation>
    <scope>NUCLEOTIDE SEQUENCE [LARGE SCALE GENOMIC DNA]</scope>
    <source>
        <strain evidence="1 2">7K502</strain>
    </source>
</reference>
<dbReference type="InterPro" id="IPR009078">
    <property type="entry name" value="Ferritin-like_SF"/>
</dbReference>
<dbReference type="RefSeq" id="WP_132493286.1">
    <property type="nucleotide sequence ID" value="NZ_SMKW01000075.1"/>
</dbReference>